<dbReference type="Pfam" id="PF14559">
    <property type="entry name" value="TPR_19"/>
    <property type="match status" value="1"/>
</dbReference>
<evidence type="ECO:0000256" key="1">
    <source>
        <dbReference type="ARBA" id="ARBA00022679"/>
    </source>
</evidence>
<name>Q1YQC1_9GAMM</name>
<dbReference type="EMBL" id="AAPI01000007">
    <property type="protein sequence ID" value="EAS46322.1"/>
    <property type="molecule type" value="Genomic_DNA"/>
</dbReference>
<dbReference type="eggNOG" id="COG0457">
    <property type="taxonomic scope" value="Bacteria"/>
</dbReference>
<proteinExistence type="predicted"/>
<dbReference type="Pfam" id="PF13181">
    <property type="entry name" value="TPR_8"/>
    <property type="match status" value="1"/>
</dbReference>
<dbReference type="InterPro" id="IPR011990">
    <property type="entry name" value="TPR-like_helical_dom_sf"/>
</dbReference>
<dbReference type="Proteomes" id="UP000005555">
    <property type="component" value="Unassembled WGS sequence"/>
</dbReference>
<dbReference type="STRING" id="314287.GB2207_00075"/>
<keyword evidence="1" id="KW-0808">Transferase</keyword>
<dbReference type="PANTHER" id="PTHR12788:SF10">
    <property type="entry name" value="PROTEIN-TYROSINE SULFOTRANSFERASE"/>
    <property type="match status" value="1"/>
</dbReference>
<dbReference type="AlphaFoldDB" id="Q1YQC1"/>
<dbReference type="InterPro" id="IPR019734">
    <property type="entry name" value="TPR_rpt"/>
</dbReference>
<dbReference type="InterPro" id="IPR026634">
    <property type="entry name" value="TPST-like"/>
</dbReference>
<keyword evidence="2" id="KW-0802">TPR repeat</keyword>
<accession>Q1YQC1</accession>
<dbReference type="PANTHER" id="PTHR12788">
    <property type="entry name" value="PROTEIN-TYROSINE SULFOTRANSFERASE 2"/>
    <property type="match status" value="1"/>
</dbReference>
<dbReference type="SUPFAM" id="SSF48452">
    <property type="entry name" value="TPR-like"/>
    <property type="match status" value="2"/>
</dbReference>
<dbReference type="Gene3D" id="1.25.40.10">
    <property type="entry name" value="Tetratricopeptide repeat domain"/>
    <property type="match status" value="2"/>
</dbReference>
<dbReference type="PROSITE" id="PS50005">
    <property type="entry name" value="TPR"/>
    <property type="match status" value="1"/>
</dbReference>
<evidence type="ECO:0000313" key="4">
    <source>
        <dbReference type="Proteomes" id="UP000005555"/>
    </source>
</evidence>
<dbReference type="HOGENOM" id="CLU_017034_1_0_6"/>
<dbReference type="SUPFAM" id="SSF52540">
    <property type="entry name" value="P-loop containing nucleoside triphosphate hydrolases"/>
    <property type="match status" value="1"/>
</dbReference>
<comment type="caution">
    <text evidence="3">The sequence shown here is derived from an EMBL/GenBank/DDBJ whole genome shotgun (WGS) entry which is preliminary data.</text>
</comment>
<evidence type="ECO:0000313" key="3">
    <source>
        <dbReference type="EMBL" id="EAS46322.1"/>
    </source>
</evidence>
<keyword evidence="4" id="KW-1185">Reference proteome</keyword>
<dbReference type="Gene3D" id="3.40.50.300">
    <property type="entry name" value="P-loop containing nucleotide triphosphate hydrolases"/>
    <property type="match status" value="1"/>
</dbReference>
<reference evidence="3 4" key="1">
    <citation type="submission" date="2006-03" db="EMBL/GenBank/DDBJ databases">
        <authorList>
            <person name="Giovannoni S.J."/>
            <person name="Cho J.-C."/>
            <person name="Ferriera S."/>
            <person name="Johnson J."/>
            <person name="Kravitz S."/>
            <person name="Halpern A."/>
            <person name="Remington K."/>
            <person name="Beeson K."/>
            <person name="Tran B."/>
            <person name="Rogers Y.-H."/>
            <person name="Friedman R."/>
            <person name="Venter J.C."/>
        </authorList>
    </citation>
    <scope>NUCLEOTIDE SEQUENCE [LARGE SCALE GENOMIC DNA]</scope>
    <source>
        <strain evidence="3 4">HTCC2207</strain>
    </source>
</reference>
<dbReference type="Pfam" id="PF12895">
    <property type="entry name" value="ANAPC3"/>
    <property type="match status" value="1"/>
</dbReference>
<dbReference type="Pfam" id="PF13469">
    <property type="entry name" value="Sulfotransfer_3"/>
    <property type="match status" value="1"/>
</dbReference>
<evidence type="ECO:0000256" key="2">
    <source>
        <dbReference type="PROSITE-ProRule" id="PRU00339"/>
    </source>
</evidence>
<dbReference type="GO" id="GO:0008476">
    <property type="term" value="F:protein-tyrosine sulfotransferase activity"/>
    <property type="evidence" value="ECO:0007669"/>
    <property type="project" value="InterPro"/>
</dbReference>
<gene>
    <name evidence="3" type="ORF">GB2207_00075</name>
</gene>
<dbReference type="InterPro" id="IPR027417">
    <property type="entry name" value="P-loop_NTPase"/>
</dbReference>
<sequence length="683" mass="77746">MENYMSGSNPTDYSNDSTKLSVEAVAELLSKGRALIQTGEFSGAQSCMERLLSDYPNHSEALYFTAVAQRFSENYQSALSSLQKLIEIEPTYGRAWQERGHILMAQGEIADARASFQQAVIHNGSLIASWQMLMTLTDLPVDQKAYDFFEDKFQRLAALPPELLGVRNMMEEGKLSKAEQLCRSFLQQHPKHIEGMRLLADLGVKTHVLDDAEFILESALVYEPENQLVRFDYMNVLYKRQKFELCMEQAQVLLDADPENSKYRFSYANQCVAVGRFEEALALYDEFIAADPSAAPSHLLRGHTLKTIGRIDEAVEAYRAVYRAKPDFGDAFWSLANLKTYGFEDAEIDLMREHQQSDSTGLDDRIHLSFALGKAMEDAKDYAAASDYYVQGNHLKKQDVQYDGERMSYKMSLQQKFCTAELFARFGQSGCAAPDPIFIVGLPRAGSTLLEQILASHSQVDGTLELNNIPAIAHRLNGRRTVFEEPRYPQILEQLTPEIAAKLGQTYIDETQIHREGAPYFIDKMPNNFRDIGLIQMILPNAKIIDARRHPMACCFSGFKQLFFEGQEFTYGLHEVGTYYRNYVDLMDHWDRVLPGKVLSVQYEEVVADLETQVRRILDYCGLPFEEACINFHKNERSVRTPSAEQVRQPIYTSGLEQWKHFESSLNPLKEALGPVLDRYPIK</sequence>
<feature type="repeat" description="TPR" evidence="2">
    <location>
        <begin position="295"/>
        <end position="328"/>
    </location>
</feature>
<dbReference type="SMART" id="SM00028">
    <property type="entry name" value="TPR"/>
    <property type="match status" value="5"/>
</dbReference>
<protein>
    <submittedName>
        <fullName evidence="3">TPR domain protein</fullName>
    </submittedName>
</protein>
<organism evidence="3 4">
    <name type="scientific">gamma proteobacterium HTCC2207</name>
    <dbReference type="NCBI Taxonomy" id="314287"/>
    <lineage>
        <taxon>Bacteria</taxon>
        <taxon>Pseudomonadati</taxon>
        <taxon>Pseudomonadota</taxon>
        <taxon>Gammaproteobacteria</taxon>
        <taxon>Cellvibrionales</taxon>
        <taxon>Porticoccaceae</taxon>
        <taxon>SAR92 clade</taxon>
    </lineage>
</organism>